<feature type="binding site" evidence="14">
    <location>
        <begin position="196"/>
        <end position="197"/>
    </location>
    <ligand>
        <name>substrate</name>
    </ligand>
</feature>
<evidence type="ECO:0000256" key="14">
    <source>
        <dbReference type="PIRSR" id="PIRSR001461-3"/>
    </source>
</evidence>
<comment type="cofactor">
    <cofactor evidence="5">
        <name>Fe(2+)</name>
        <dbReference type="ChEBI" id="CHEBI:29033"/>
    </cofactor>
</comment>
<dbReference type="GO" id="GO:0046872">
    <property type="term" value="F:metal ion binding"/>
    <property type="evidence" value="ECO:0007669"/>
    <property type="project" value="UniProtKB-UniRule"/>
</dbReference>
<dbReference type="OrthoDB" id="1645589at2"/>
<evidence type="ECO:0000256" key="7">
    <source>
        <dbReference type="ARBA" id="ARBA00013188"/>
    </source>
</evidence>
<name>A0A800MTJ0_CYTFI</name>
<evidence type="ECO:0000256" key="10">
    <source>
        <dbReference type="HAMAP-Rule" id="MF_02227"/>
    </source>
</evidence>
<dbReference type="EMBL" id="VDEM01000065">
    <property type="protein sequence ID" value="KAF0822211.1"/>
    <property type="molecule type" value="Genomic_DNA"/>
</dbReference>
<comment type="catalytic activity">
    <reaction evidence="1 10 11">
        <text>D-ribulose 5-phosphate = D-xylulose 5-phosphate</text>
        <dbReference type="Rhea" id="RHEA:13677"/>
        <dbReference type="ChEBI" id="CHEBI:57737"/>
        <dbReference type="ChEBI" id="CHEBI:58121"/>
        <dbReference type="EC" id="5.1.3.1"/>
    </reaction>
</comment>
<keyword evidence="13" id="KW-0464">Manganese</keyword>
<gene>
    <name evidence="10" type="primary">rpe</name>
    <name evidence="15" type="ORF">KIS1582_4037</name>
</gene>
<dbReference type="InterPro" id="IPR013785">
    <property type="entry name" value="Aldolase_TIM"/>
</dbReference>
<evidence type="ECO:0000256" key="4">
    <source>
        <dbReference type="ARBA" id="ARBA00001947"/>
    </source>
</evidence>
<dbReference type="SUPFAM" id="SSF51366">
    <property type="entry name" value="Ribulose-phoshate binding barrel"/>
    <property type="match status" value="1"/>
</dbReference>
<feature type="binding site" evidence="10 14">
    <location>
        <position position="65"/>
    </location>
    <ligand>
        <name>substrate</name>
    </ligand>
</feature>
<dbReference type="EC" id="5.1.3.1" evidence="7 10"/>
<evidence type="ECO:0000256" key="1">
    <source>
        <dbReference type="ARBA" id="ARBA00001782"/>
    </source>
</evidence>
<comment type="cofactor">
    <cofactor evidence="4">
        <name>Zn(2+)</name>
        <dbReference type="ChEBI" id="CHEBI:29105"/>
    </cofactor>
</comment>
<dbReference type="InterPro" id="IPR026019">
    <property type="entry name" value="Ribul_P_3_epim"/>
</dbReference>
<comment type="pathway">
    <text evidence="10">Carbohydrate degradation.</text>
</comment>
<evidence type="ECO:0000256" key="11">
    <source>
        <dbReference type="PIRNR" id="PIRNR001461"/>
    </source>
</evidence>
<feature type="binding site" evidence="10 13">
    <location>
        <position position="32"/>
    </location>
    <ligand>
        <name>a divalent metal cation</name>
        <dbReference type="ChEBI" id="CHEBI:60240"/>
    </ligand>
</feature>
<keyword evidence="9 10" id="KW-0413">Isomerase</keyword>
<dbReference type="AlphaFoldDB" id="A0A800MTJ0"/>
<dbReference type="RefSeq" id="WP_159346381.1">
    <property type="nucleotide sequence ID" value="NZ_JBALOT010000032.1"/>
</dbReference>
<dbReference type="Pfam" id="PF00834">
    <property type="entry name" value="Ribul_P_3_epim"/>
    <property type="match status" value="1"/>
</dbReference>
<evidence type="ECO:0000256" key="5">
    <source>
        <dbReference type="ARBA" id="ARBA00001954"/>
    </source>
</evidence>
<comment type="cofactor">
    <cofactor evidence="10 13">
        <name>a divalent metal cation</name>
        <dbReference type="ChEBI" id="CHEBI:60240"/>
    </cofactor>
    <text evidence="10 13">Binds 1 divalent metal cation per subunit.</text>
</comment>
<evidence type="ECO:0000256" key="9">
    <source>
        <dbReference type="ARBA" id="ARBA00023235"/>
    </source>
</evidence>
<dbReference type="FunFam" id="3.20.20.70:FF:000004">
    <property type="entry name" value="Ribulose-phosphate 3-epimerase"/>
    <property type="match status" value="1"/>
</dbReference>
<dbReference type="InterPro" id="IPR000056">
    <property type="entry name" value="Ribul_P_3_epim-like"/>
</dbReference>
<feature type="binding site" evidence="10 13">
    <location>
        <position position="174"/>
    </location>
    <ligand>
        <name>a divalent metal cation</name>
        <dbReference type="ChEBI" id="CHEBI:60240"/>
    </ligand>
</feature>
<evidence type="ECO:0000256" key="12">
    <source>
        <dbReference type="PIRSR" id="PIRSR001461-1"/>
    </source>
</evidence>
<comment type="cofactor">
    <cofactor evidence="2">
        <name>Mn(2+)</name>
        <dbReference type="ChEBI" id="CHEBI:29035"/>
    </cofactor>
</comment>
<evidence type="ECO:0000256" key="3">
    <source>
        <dbReference type="ARBA" id="ARBA00001941"/>
    </source>
</evidence>
<dbReference type="GO" id="GO:0004750">
    <property type="term" value="F:D-ribulose-phosphate 3-epimerase activity"/>
    <property type="evidence" value="ECO:0007669"/>
    <property type="project" value="UniProtKB-UniRule"/>
</dbReference>
<evidence type="ECO:0000256" key="8">
    <source>
        <dbReference type="ARBA" id="ARBA00022723"/>
    </source>
</evidence>
<sequence>MTLIGPSLMCADMGNLQESVTRLDQAGVDFYHLDVMDGKFVPNFTMGPDLIRKIREYTNKPFDVHLMIEKPEDHLDLFIDAGADMISVHTEATGHLQRTLQKIKDKGLKAGVALNPSTPVSEIEYVLDVIDYITVMTVNPGFAGQKFVPLMNKKISRIRELIDKEGYKVDIQADGNIGYHTIPDVIGNGANMLVLGTSCLFRNDITLEDAVKKLRTFLSEQEAGIKSGM</sequence>
<feature type="binding site" evidence="10 13">
    <location>
        <position position="65"/>
    </location>
    <ligand>
        <name>a divalent metal cation</name>
        <dbReference type="ChEBI" id="CHEBI:60240"/>
    </ligand>
</feature>
<feature type="binding site" evidence="10 13">
    <location>
        <position position="34"/>
    </location>
    <ligand>
        <name>a divalent metal cation</name>
        <dbReference type="ChEBI" id="CHEBI:60240"/>
    </ligand>
</feature>
<dbReference type="GO" id="GO:0019323">
    <property type="term" value="P:pentose catabolic process"/>
    <property type="evidence" value="ECO:0007669"/>
    <property type="project" value="UniProtKB-UniRule"/>
</dbReference>
<organism evidence="15 16">
    <name type="scientific">Cytobacillus firmus</name>
    <name type="common">Bacillus firmus</name>
    <dbReference type="NCBI Taxonomy" id="1399"/>
    <lineage>
        <taxon>Bacteria</taxon>
        <taxon>Bacillati</taxon>
        <taxon>Bacillota</taxon>
        <taxon>Bacilli</taxon>
        <taxon>Bacillales</taxon>
        <taxon>Bacillaceae</taxon>
        <taxon>Cytobacillus</taxon>
    </lineage>
</organism>
<accession>A0A800MTJ0</accession>
<dbReference type="PANTHER" id="PTHR11749">
    <property type="entry name" value="RIBULOSE-5-PHOSPHATE-3-EPIMERASE"/>
    <property type="match status" value="1"/>
</dbReference>
<dbReference type="Gene3D" id="3.20.20.70">
    <property type="entry name" value="Aldolase class I"/>
    <property type="match status" value="1"/>
</dbReference>
<proteinExistence type="inferred from homology"/>
<dbReference type="NCBIfam" id="NF004076">
    <property type="entry name" value="PRK05581.1-4"/>
    <property type="match status" value="1"/>
</dbReference>
<evidence type="ECO:0000256" key="2">
    <source>
        <dbReference type="ARBA" id="ARBA00001936"/>
    </source>
</evidence>
<comment type="caution">
    <text evidence="10">Lacks conserved residue(s) required for the propagation of feature annotation.</text>
</comment>
<comment type="function">
    <text evidence="10">Catalyzes the reversible epimerization of D-ribulose 5-phosphate to D-xylulose 5-phosphate.</text>
</comment>
<evidence type="ECO:0000313" key="16">
    <source>
        <dbReference type="Proteomes" id="UP000465778"/>
    </source>
</evidence>
<evidence type="ECO:0000313" key="15">
    <source>
        <dbReference type="EMBL" id="KAF0822211.1"/>
    </source>
</evidence>
<dbReference type="InterPro" id="IPR011060">
    <property type="entry name" value="RibuloseP-bd_barrel"/>
</dbReference>
<evidence type="ECO:0000256" key="6">
    <source>
        <dbReference type="ARBA" id="ARBA00009541"/>
    </source>
</evidence>
<keyword evidence="13" id="KW-0170">Cobalt</keyword>
<comment type="similarity">
    <text evidence="6 10 11">Belongs to the ribulose-phosphate 3-epimerase family.</text>
</comment>
<dbReference type="GO" id="GO:0006098">
    <property type="term" value="P:pentose-phosphate shunt"/>
    <property type="evidence" value="ECO:0007669"/>
    <property type="project" value="UniProtKB-UniRule"/>
</dbReference>
<dbReference type="HAMAP" id="MF_02227">
    <property type="entry name" value="RPE"/>
    <property type="match status" value="1"/>
</dbReference>
<comment type="caution">
    <text evidence="15">The sequence shown here is derived from an EMBL/GenBank/DDBJ whole genome shotgun (WGS) entry which is preliminary data.</text>
</comment>
<dbReference type="Proteomes" id="UP000465778">
    <property type="component" value="Unassembled WGS sequence"/>
</dbReference>
<feature type="binding site" evidence="10 14">
    <location>
        <begin position="141"/>
        <end position="144"/>
    </location>
    <ligand>
        <name>substrate</name>
    </ligand>
</feature>
<keyword evidence="8 10" id="KW-0479">Metal-binding</keyword>
<evidence type="ECO:0000256" key="13">
    <source>
        <dbReference type="PIRSR" id="PIRSR001461-2"/>
    </source>
</evidence>
<keyword evidence="10 11" id="KW-0119">Carbohydrate metabolism</keyword>
<dbReference type="NCBIfam" id="TIGR01163">
    <property type="entry name" value="rpe"/>
    <property type="match status" value="1"/>
</dbReference>
<comment type="cofactor">
    <cofactor evidence="3">
        <name>Co(2+)</name>
        <dbReference type="ChEBI" id="CHEBI:48828"/>
    </cofactor>
</comment>
<feature type="active site" description="Proton acceptor" evidence="10 12">
    <location>
        <position position="34"/>
    </location>
</feature>
<dbReference type="GO" id="GO:0005737">
    <property type="term" value="C:cytoplasm"/>
    <property type="evidence" value="ECO:0007669"/>
    <property type="project" value="UniProtKB-ARBA"/>
</dbReference>
<feature type="binding site" evidence="10 14">
    <location>
        <position position="7"/>
    </location>
    <ligand>
        <name>substrate</name>
    </ligand>
</feature>
<dbReference type="CDD" id="cd00429">
    <property type="entry name" value="RPE"/>
    <property type="match status" value="1"/>
</dbReference>
<dbReference type="PIRSF" id="PIRSF001461">
    <property type="entry name" value="RPE"/>
    <property type="match status" value="1"/>
</dbReference>
<keyword evidence="13" id="KW-0862">Zinc</keyword>
<dbReference type="PROSITE" id="PS01086">
    <property type="entry name" value="RIBUL_P_3_EPIMER_2"/>
    <property type="match status" value="1"/>
</dbReference>
<reference evidence="15 16" key="1">
    <citation type="journal article" date="2020" name="G3 (Bethesda)">
        <title>Whole Genome Sequencing and Comparative Genomics of Two Nematicidal Bacillus Strains Reveals a Wide Range of Possible Virulence Factors.</title>
        <authorList>
            <person name="Susic N."/>
            <person name="Janezic S."/>
            <person name="Rupnik M."/>
            <person name="Geric Stare B."/>
        </authorList>
    </citation>
    <scope>NUCLEOTIDE SEQUENCE [LARGE SCALE GENOMIC DNA]</scope>
    <source>
        <strain evidence="15 16">I-1582</strain>
    </source>
</reference>
<protein>
    <recommendedName>
        <fullName evidence="7 10">Ribulose-phosphate 3-epimerase</fullName>
        <ecNumber evidence="7 10">5.1.3.1</ecNumber>
    </recommendedName>
</protein>
<feature type="active site" description="Proton donor" evidence="10 12">
    <location>
        <position position="174"/>
    </location>
</feature>